<sequence>MTSELGERFRYKGGEEMNGYFICKELTDPELEICYSLVNSGPLGMSMEGINEEGLIIPNFETLVKEGLVRKSSTFQLAKRLVRNNDVREKVTEWVQGGGRSALENSKEMVLFDSFYAALKIVSEGKTEKNLQKRYQVIPVLYDYMNLIYV</sequence>
<reference evidence="1 2" key="1">
    <citation type="journal article" date="2016" name="Nat. Commun.">
        <title>Thousands of microbial genomes shed light on interconnected biogeochemical processes in an aquifer system.</title>
        <authorList>
            <person name="Anantharaman K."/>
            <person name="Brown C.T."/>
            <person name="Hug L.A."/>
            <person name="Sharon I."/>
            <person name="Castelle C.J."/>
            <person name="Probst A.J."/>
            <person name="Thomas B.C."/>
            <person name="Singh A."/>
            <person name="Wilkins M.J."/>
            <person name="Karaoz U."/>
            <person name="Brodie E.L."/>
            <person name="Williams K.H."/>
            <person name="Hubbard S.S."/>
            <person name="Banfield J.F."/>
        </authorList>
    </citation>
    <scope>NUCLEOTIDE SEQUENCE [LARGE SCALE GENOMIC DNA]</scope>
</reference>
<organism evidence="1 2">
    <name type="scientific">Candidatus Woesebacteria bacterium RIFCSPHIGHO2_01_FULL_38_26b</name>
    <dbReference type="NCBI Taxonomy" id="1802491"/>
    <lineage>
        <taxon>Bacteria</taxon>
        <taxon>Candidatus Woeseibacteriota</taxon>
    </lineage>
</organism>
<name>A0A1F7XVT1_9BACT</name>
<accession>A0A1F7XVT1</accession>
<gene>
    <name evidence="1" type="ORF">A2771_01400</name>
</gene>
<evidence type="ECO:0000313" key="2">
    <source>
        <dbReference type="Proteomes" id="UP000176741"/>
    </source>
</evidence>
<proteinExistence type="predicted"/>
<dbReference type="EMBL" id="MGGD01000080">
    <property type="protein sequence ID" value="OGM19141.1"/>
    <property type="molecule type" value="Genomic_DNA"/>
</dbReference>
<dbReference type="AlphaFoldDB" id="A0A1F7XVT1"/>
<evidence type="ECO:0000313" key="1">
    <source>
        <dbReference type="EMBL" id="OGM19141.1"/>
    </source>
</evidence>
<protein>
    <submittedName>
        <fullName evidence="1">Uncharacterized protein</fullName>
    </submittedName>
</protein>
<comment type="caution">
    <text evidence="1">The sequence shown here is derived from an EMBL/GenBank/DDBJ whole genome shotgun (WGS) entry which is preliminary data.</text>
</comment>
<dbReference type="Proteomes" id="UP000176741">
    <property type="component" value="Unassembled WGS sequence"/>
</dbReference>